<comment type="caution">
    <text evidence="1">The sequence shown here is derived from an EMBL/GenBank/DDBJ whole genome shotgun (WGS) entry which is preliminary data.</text>
</comment>
<dbReference type="AlphaFoldDB" id="A0A5B6W7U2"/>
<dbReference type="Proteomes" id="UP000325315">
    <property type="component" value="Unassembled WGS sequence"/>
</dbReference>
<sequence length="82" mass="9321">MNGVEPGRTGKPPADKISKYGAEKFRATIDDELERAEFWLENTIRVLDELSCTPTECLKCAVSLLKDTTYNWWNTITSVVPR</sequence>
<evidence type="ECO:0000313" key="2">
    <source>
        <dbReference type="Proteomes" id="UP000325315"/>
    </source>
</evidence>
<dbReference type="OrthoDB" id="2272416at2759"/>
<keyword evidence="2" id="KW-1185">Reference proteome</keyword>
<name>A0A5B6W7U2_9ROSI</name>
<organism evidence="1 2">
    <name type="scientific">Gossypium australe</name>
    <dbReference type="NCBI Taxonomy" id="47621"/>
    <lineage>
        <taxon>Eukaryota</taxon>
        <taxon>Viridiplantae</taxon>
        <taxon>Streptophyta</taxon>
        <taxon>Embryophyta</taxon>
        <taxon>Tracheophyta</taxon>
        <taxon>Spermatophyta</taxon>
        <taxon>Magnoliopsida</taxon>
        <taxon>eudicotyledons</taxon>
        <taxon>Gunneridae</taxon>
        <taxon>Pentapetalae</taxon>
        <taxon>rosids</taxon>
        <taxon>malvids</taxon>
        <taxon>Malvales</taxon>
        <taxon>Malvaceae</taxon>
        <taxon>Malvoideae</taxon>
        <taxon>Gossypium</taxon>
    </lineage>
</organism>
<gene>
    <name evidence="1" type="ORF">EPI10_011643</name>
</gene>
<accession>A0A5B6W7U2</accession>
<proteinExistence type="predicted"/>
<protein>
    <submittedName>
        <fullName evidence="1">Zinc finger CCHC domain-containing 8</fullName>
    </submittedName>
</protein>
<dbReference type="EMBL" id="SMMG02000004">
    <property type="protein sequence ID" value="KAA3477781.1"/>
    <property type="molecule type" value="Genomic_DNA"/>
</dbReference>
<reference evidence="2" key="1">
    <citation type="journal article" date="2019" name="Plant Biotechnol. J.">
        <title>Genome sequencing of the Australian wild diploid species Gossypium australe highlights disease resistance and delayed gland morphogenesis.</title>
        <authorList>
            <person name="Cai Y."/>
            <person name="Cai X."/>
            <person name="Wang Q."/>
            <person name="Wang P."/>
            <person name="Zhang Y."/>
            <person name="Cai C."/>
            <person name="Xu Y."/>
            <person name="Wang K."/>
            <person name="Zhou Z."/>
            <person name="Wang C."/>
            <person name="Geng S."/>
            <person name="Li B."/>
            <person name="Dong Q."/>
            <person name="Hou Y."/>
            <person name="Wang H."/>
            <person name="Ai P."/>
            <person name="Liu Z."/>
            <person name="Yi F."/>
            <person name="Sun M."/>
            <person name="An G."/>
            <person name="Cheng J."/>
            <person name="Zhang Y."/>
            <person name="Shi Q."/>
            <person name="Xie Y."/>
            <person name="Shi X."/>
            <person name="Chang Y."/>
            <person name="Huang F."/>
            <person name="Chen Y."/>
            <person name="Hong S."/>
            <person name="Mi L."/>
            <person name="Sun Q."/>
            <person name="Zhang L."/>
            <person name="Zhou B."/>
            <person name="Peng R."/>
            <person name="Zhang X."/>
            <person name="Liu F."/>
        </authorList>
    </citation>
    <scope>NUCLEOTIDE SEQUENCE [LARGE SCALE GENOMIC DNA]</scope>
    <source>
        <strain evidence="2">cv. PA1801</strain>
    </source>
</reference>
<evidence type="ECO:0000313" key="1">
    <source>
        <dbReference type="EMBL" id="KAA3477781.1"/>
    </source>
</evidence>